<dbReference type="Gene3D" id="3.40.50.2300">
    <property type="match status" value="2"/>
</dbReference>
<keyword evidence="3" id="KW-0804">Transcription</keyword>
<evidence type="ECO:0000256" key="2">
    <source>
        <dbReference type="ARBA" id="ARBA00023125"/>
    </source>
</evidence>
<dbReference type="AlphaFoldDB" id="A0A372IKJ0"/>
<dbReference type="SUPFAM" id="SSF47413">
    <property type="entry name" value="lambda repressor-like DNA-binding domains"/>
    <property type="match status" value="1"/>
</dbReference>
<dbReference type="CDD" id="cd06267">
    <property type="entry name" value="PBP1_LacI_sugar_binding-like"/>
    <property type="match status" value="1"/>
</dbReference>
<keyword evidence="1" id="KW-0805">Transcription regulation</keyword>
<reference evidence="5 6" key="1">
    <citation type="submission" date="2018-08" db="EMBL/GenBank/DDBJ databases">
        <title>Acidipila sp. 4G-K13, an acidobacterium isolated from forest soil.</title>
        <authorList>
            <person name="Gao Z.-H."/>
            <person name="Qiu L.-H."/>
        </authorList>
    </citation>
    <scope>NUCLEOTIDE SEQUENCE [LARGE SCALE GENOMIC DNA]</scope>
    <source>
        <strain evidence="5 6">4G-K13</strain>
    </source>
</reference>
<dbReference type="GO" id="GO:0003700">
    <property type="term" value="F:DNA-binding transcription factor activity"/>
    <property type="evidence" value="ECO:0007669"/>
    <property type="project" value="TreeGrafter"/>
</dbReference>
<dbReference type="Pfam" id="PF13377">
    <property type="entry name" value="Peripla_BP_3"/>
    <property type="match status" value="1"/>
</dbReference>
<dbReference type="InterPro" id="IPR010982">
    <property type="entry name" value="Lambda_DNA-bd_dom_sf"/>
</dbReference>
<dbReference type="SMART" id="SM00354">
    <property type="entry name" value="HTH_LACI"/>
    <property type="match status" value="1"/>
</dbReference>
<keyword evidence="6" id="KW-1185">Reference proteome</keyword>
<dbReference type="OrthoDB" id="9784962at2"/>
<evidence type="ECO:0000313" key="5">
    <source>
        <dbReference type="EMBL" id="RFU15259.1"/>
    </source>
</evidence>
<dbReference type="InterPro" id="IPR028082">
    <property type="entry name" value="Peripla_BP_I"/>
</dbReference>
<dbReference type="PANTHER" id="PTHR30146:SF109">
    <property type="entry name" value="HTH-TYPE TRANSCRIPTIONAL REGULATOR GALS"/>
    <property type="match status" value="1"/>
</dbReference>
<dbReference type="RefSeq" id="WP_117302058.1">
    <property type="nucleotide sequence ID" value="NZ_QVQT02000006.1"/>
</dbReference>
<proteinExistence type="predicted"/>
<dbReference type="InterPro" id="IPR000843">
    <property type="entry name" value="HTH_LacI"/>
</dbReference>
<dbReference type="PROSITE" id="PS50932">
    <property type="entry name" value="HTH_LACI_2"/>
    <property type="match status" value="1"/>
</dbReference>
<dbReference type="PROSITE" id="PS00356">
    <property type="entry name" value="HTH_LACI_1"/>
    <property type="match status" value="1"/>
</dbReference>
<comment type="caution">
    <text evidence="5">The sequence shown here is derived from an EMBL/GenBank/DDBJ whole genome shotgun (WGS) entry which is preliminary data.</text>
</comment>
<dbReference type="PANTHER" id="PTHR30146">
    <property type="entry name" value="LACI-RELATED TRANSCRIPTIONAL REPRESSOR"/>
    <property type="match status" value="1"/>
</dbReference>
<gene>
    <name evidence="5" type="ORF">D0Y96_16340</name>
</gene>
<dbReference type="Gene3D" id="1.10.260.40">
    <property type="entry name" value="lambda repressor-like DNA-binding domains"/>
    <property type="match status" value="1"/>
</dbReference>
<evidence type="ECO:0000313" key="6">
    <source>
        <dbReference type="Proteomes" id="UP000264702"/>
    </source>
</evidence>
<dbReference type="EMBL" id="QVQT01000006">
    <property type="protein sequence ID" value="RFU15259.1"/>
    <property type="molecule type" value="Genomic_DNA"/>
</dbReference>
<dbReference type="SUPFAM" id="SSF53822">
    <property type="entry name" value="Periplasmic binding protein-like I"/>
    <property type="match status" value="1"/>
</dbReference>
<dbReference type="InterPro" id="IPR046335">
    <property type="entry name" value="LacI/GalR-like_sensor"/>
</dbReference>
<sequence>MVKKSTENAAAKTAPRKSKVGLREIAAAANVSIATVSRVLSGNNRVDREIQKTVWAHAERLGVDPGQRNQNKTLAFLLSNRAMLHAFHSRILGGAEAQCAASGWDVLYLSFHYPLQASWTELHLPKVIQRHDLVRAVILAGTNSVELLKLLDHRNIPAVVLGNNAIGSQPELMKHDVVFVDDTQGGFEATQYLLQLGHRHIWFVGTTRLPWFARCFQGYRNAMQSAGLEPCQSSTESADDAESGYLATKSLLARNEPVTAILAGNDFTAHGVYKALREKGLRVPQDVSVIGCDDTVSTLLTPALSTTREFPEQIGKRLVDLALNRITKPGQGPQSITIPTEFIPRESCAPAEPPVRAASRVGAVRQSVR</sequence>
<dbReference type="CDD" id="cd01392">
    <property type="entry name" value="HTH_LacI"/>
    <property type="match status" value="1"/>
</dbReference>
<evidence type="ECO:0000256" key="3">
    <source>
        <dbReference type="ARBA" id="ARBA00023163"/>
    </source>
</evidence>
<feature type="domain" description="HTH lacI-type" evidence="4">
    <location>
        <begin position="20"/>
        <end position="62"/>
    </location>
</feature>
<protein>
    <submittedName>
        <fullName evidence="5">LacI family transcriptional regulator</fullName>
    </submittedName>
</protein>
<dbReference type="Proteomes" id="UP000264702">
    <property type="component" value="Unassembled WGS sequence"/>
</dbReference>
<accession>A0A372IKJ0</accession>
<dbReference type="GO" id="GO:0000976">
    <property type="term" value="F:transcription cis-regulatory region binding"/>
    <property type="evidence" value="ECO:0007669"/>
    <property type="project" value="TreeGrafter"/>
</dbReference>
<keyword evidence="2" id="KW-0238">DNA-binding</keyword>
<dbReference type="Pfam" id="PF00356">
    <property type="entry name" value="LacI"/>
    <property type="match status" value="1"/>
</dbReference>
<organism evidence="5 6">
    <name type="scientific">Paracidobacterium acidisoli</name>
    <dbReference type="NCBI Taxonomy" id="2303751"/>
    <lineage>
        <taxon>Bacteria</taxon>
        <taxon>Pseudomonadati</taxon>
        <taxon>Acidobacteriota</taxon>
        <taxon>Terriglobia</taxon>
        <taxon>Terriglobales</taxon>
        <taxon>Acidobacteriaceae</taxon>
        <taxon>Paracidobacterium</taxon>
    </lineage>
</organism>
<evidence type="ECO:0000256" key="1">
    <source>
        <dbReference type="ARBA" id="ARBA00023015"/>
    </source>
</evidence>
<name>A0A372IKJ0_9BACT</name>
<evidence type="ECO:0000259" key="4">
    <source>
        <dbReference type="PROSITE" id="PS50932"/>
    </source>
</evidence>